<protein>
    <submittedName>
        <fullName evidence="2">Arginine--tRNA ligase</fullName>
    </submittedName>
</protein>
<evidence type="ECO:0000313" key="3">
    <source>
        <dbReference type="Proteomes" id="UP000830375"/>
    </source>
</evidence>
<organism evidence="2 3">
    <name type="scientific">Labeo rohita</name>
    <name type="common">Indian major carp</name>
    <name type="synonym">Cyprinus rohita</name>
    <dbReference type="NCBI Taxonomy" id="84645"/>
    <lineage>
        <taxon>Eukaryota</taxon>
        <taxon>Metazoa</taxon>
        <taxon>Chordata</taxon>
        <taxon>Craniata</taxon>
        <taxon>Vertebrata</taxon>
        <taxon>Euteleostomi</taxon>
        <taxon>Actinopterygii</taxon>
        <taxon>Neopterygii</taxon>
        <taxon>Teleostei</taxon>
        <taxon>Ostariophysi</taxon>
        <taxon>Cypriniformes</taxon>
        <taxon>Cyprinidae</taxon>
        <taxon>Labeoninae</taxon>
        <taxon>Labeonini</taxon>
        <taxon>Labeo</taxon>
    </lineage>
</organism>
<comment type="caution">
    <text evidence="2">The sequence shown here is derived from an EMBL/GenBank/DDBJ whole genome shotgun (WGS) entry which is preliminary data.</text>
</comment>
<feature type="compositionally biased region" description="Basic and acidic residues" evidence="1">
    <location>
        <begin position="17"/>
        <end position="29"/>
    </location>
</feature>
<evidence type="ECO:0000313" key="2">
    <source>
        <dbReference type="EMBL" id="KAI2657271.1"/>
    </source>
</evidence>
<sequence length="138" mass="15877">MDYNDGLYRGSGVGRSRLNDKSNKRVRSDDGDEYENDDDDERVDTFQKEIEEKYEVVIKFNVKNQENMKKVNPFVLTTSLVNKIGEIEFAKILNNGNLLVRCADVGQMERALKIKDIVKCKVESRGRVGTRIKSVKKE</sequence>
<feature type="region of interest" description="Disordered" evidence="1">
    <location>
        <begin position="1"/>
        <end position="42"/>
    </location>
</feature>
<dbReference type="GO" id="GO:0016874">
    <property type="term" value="F:ligase activity"/>
    <property type="evidence" value="ECO:0007669"/>
    <property type="project" value="UniProtKB-KW"/>
</dbReference>
<keyword evidence="2" id="KW-0436">Ligase</keyword>
<accession>A0ABQ8M3X8</accession>
<keyword evidence="3" id="KW-1185">Reference proteome</keyword>
<name>A0ABQ8M3X8_LABRO</name>
<evidence type="ECO:0000256" key="1">
    <source>
        <dbReference type="SAM" id="MobiDB-lite"/>
    </source>
</evidence>
<dbReference type="EMBL" id="JACTAM010000014">
    <property type="protein sequence ID" value="KAI2657271.1"/>
    <property type="molecule type" value="Genomic_DNA"/>
</dbReference>
<gene>
    <name evidence="2" type="ORF">H4Q32_030271</name>
</gene>
<proteinExistence type="predicted"/>
<dbReference type="Proteomes" id="UP000830375">
    <property type="component" value="Unassembled WGS sequence"/>
</dbReference>
<feature type="compositionally biased region" description="Acidic residues" evidence="1">
    <location>
        <begin position="30"/>
        <end position="42"/>
    </location>
</feature>
<reference evidence="2 3" key="1">
    <citation type="submission" date="2022-01" db="EMBL/GenBank/DDBJ databases">
        <title>A high-quality chromosome-level genome assembly of rohu carp, Labeo rohita.</title>
        <authorList>
            <person name="Arick M.A. II"/>
            <person name="Hsu C.-Y."/>
            <person name="Magbanua Z."/>
            <person name="Pechanova O."/>
            <person name="Grover C."/>
            <person name="Miller E."/>
            <person name="Thrash A."/>
            <person name="Ezzel L."/>
            <person name="Alam S."/>
            <person name="Benzie J."/>
            <person name="Hamilton M."/>
            <person name="Karsi A."/>
            <person name="Lawrence M.L."/>
            <person name="Peterson D.G."/>
        </authorList>
    </citation>
    <scope>NUCLEOTIDE SEQUENCE [LARGE SCALE GENOMIC DNA]</scope>
    <source>
        <strain evidence="3">BAU-BD-2019</strain>
        <tissue evidence="2">Blood</tissue>
    </source>
</reference>